<keyword evidence="3 5" id="KW-1133">Transmembrane helix</keyword>
<dbReference type="UniPathway" id="UPA00378"/>
<proteinExistence type="inferred from homology"/>
<keyword evidence="5" id="KW-0256">Endoplasmic reticulum</keyword>
<dbReference type="AlphaFoldDB" id="A0A1G4KM35"/>
<comment type="subcellular location">
    <subcellularLocation>
        <location evidence="5">Endoplasmic reticulum membrane</location>
        <topology evidence="5">Multi-pass membrane protein</topology>
    </subcellularLocation>
    <subcellularLocation>
        <location evidence="1">Membrane</location>
        <topology evidence="1">Multi-pass membrane protein</topology>
    </subcellularLocation>
</comment>
<dbReference type="Proteomes" id="UP000189911">
    <property type="component" value="Chromosome H"/>
</dbReference>
<feature type="transmembrane region" description="Helical" evidence="5">
    <location>
        <begin position="40"/>
        <end position="65"/>
    </location>
</feature>
<dbReference type="GO" id="GO:0030234">
    <property type="term" value="F:enzyme regulator activity"/>
    <property type="evidence" value="ECO:0007669"/>
    <property type="project" value="UniProtKB-UniRule"/>
</dbReference>
<gene>
    <name evidence="6" type="ORF">LANO_0H09538G</name>
</gene>
<dbReference type="Pfam" id="PF07297">
    <property type="entry name" value="DPM2"/>
    <property type="match status" value="1"/>
</dbReference>
<comment type="caution">
    <text evidence="5">Lacks conserved residue(s) required for the propagation of feature annotation.</text>
</comment>
<comment type="pathway">
    <text evidence="5">Protein modification; protein glycosylation.</text>
</comment>
<dbReference type="EMBL" id="LT598447">
    <property type="protein sequence ID" value="SCV05531.1"/>
    <property type="molecule type" value="Genomic_DNA"/>
</dbReference>
<evidence type="ECO:0000313" key="7">
    <source>
        <dbReference type="Proteomes" id="UP000189911"/>
    </source>
</evidence>
<sequence length="81" mass="9110">MNRFALLTLLFVYYLVWLLLPIFQLENTIVGFPLPSIYAVILPILLLLAGLFLVVSFLGMLVVSAKDSTEKAVKRKSVHAF</sequence>
<keyword evidence="7" id="KW-1185">Reference proteome</keyword>
<evidence type="ECO:0000256" key="3">
    <source>
        <dbReference type="ARBA" id="ARBA00022989"/>
    </source>
</evidence>
<organism evidence="6 7">
    <name type="scientific">Lachancea nothofagi CBS 11611</name>
    <dbReference type="NCBI Taxonomy" id="1266666"/>
    <lineage>
        <taxon>Eukaryota</taxon>
        <taxon>Fungi</taxon>
        <taxon>Dikarya</taxon>
        <taxon>Ascomycota</taxon>
        <taxon>Saccharomycotina</taxon>
        <taxon>Saccharomycetes</taxon>
        <taxon>Saccharomycetales</taxon>
        <taxon>Saccharomycetaceae</taxon>
        <taxon>Lachancea</taxon>
    </lineage>
</organism>
<comment type="subunit">
    <text evidence="5">Component of the dolichol-phosphate mannose (DPM) synthase complex.</text>
</comment>
<evidence type="ECO:0000256" key="2">
    <source>
        <dbReference type="ARBA" id="ARBA00022692"/>
    </source>
</evidence>
<dbReference type="GO" id="GO:0005789">
    <property type="term" value="C:endoplasmic reticulum membrane"/>
    <property type="evidence" value="ECO:0007669"/>
    <property type="project" value="UniProtKB-SubCell"/>
</dbReference>
<accession>A0A1G4KM35</accession>
<evidence type="ECO:0000256" key="4">
    <source>
        <dbReference type="ARBA" id="ARBA00023136"/>
    </source>
</evidence>
<dbReference type="InterPro" id="IPR009914">
    <property type="entry name" value="DPM2"/>
</dbReference>
<name>A0A1G4KM35_9SACH</name>
<keyword evidence="2 5" id="KW-0812">Transmembrane</keyword>
<evidence type="ECO:0000256" key="1">
    <source>
        <dbReference type="ARBA" id="ARBA00004141"/>
    </source>
</evidence>
<keyword evidence="4 5" id="KW-0472">Membrane</keyword>
<reference evidence="7" key="1">
    <citation type="submission" date="2016-03" db="EMBL/GenBank/DDBJ databases">
        <authorList>
            <person name="Devillers Hugo."/>
        </authorList>
    </citation>
    <scope>NUCLEOTIDE SEQUENCE [LARGE SCALE GENOMIC DNA]</scope>
</reference>
<dbReference type="GO" id="GO:0180047">
    <property type="term" value="P:dolichol phosphate mannose biosynthetic process"/>
    <property type="evidence" value="ECO:0007669"/>
    <property type="project" value="InterPro"/>
</dbReference>
<protein>
    <recommendedName>
        <fullName evidence="5">Dolichol phosphate-mannose biosynthesis regulatory protein</fullName>
    </recommendedName>
</protein>
<evidence type="ECO:0000313" key="6">
    <source>
        <dbReference type="EMBL" id="SCV05531.1"/>
    </source>
</evidence>
<comment type="similarity">
    <text evidence="5">Belongs to the DPM2 family.</text>
</comment>
<comment type="function">
    <text evidence="5">Regulatory subunit of the dolichol-phosphate mannose (DPM) synthase complex; essential for the ER localization.</text>
</comment>
<evidence type="ECO:0000256" key="5">
    <source>
        <dbReference type="RuleBase" id="RU365084"/>
    </source>
</evidence>